<dbReference type="SUPFAM" id="SSF57850">
    <property type="entry name" value="RING/U-box"/>
    <property type="match status" value="1"/>
</dbReference>
<feature type="region of interest" description="Disordered" evidence="13">
    <location>
        <begin position="264"/>
        <end position="289"/>
    </location>
</feature>
<comment type="caution">
    <text evidence="16">The sequence shown here is derived from an EMBL/GenBank/DDBJ whole genome shotgun (WGS) entry which is preliminary data.</text>
</comment>
<comment type="similarity">
    <text evidence="11">Belongs to the RING-type zinc finger family. ATL subfamily.</text>
</comment>
<feature type="domain" description="RING-type" evidence="15">
    <location>
        <begin position="131"/>
        <end position="173"/>
    </location>
</feature>
<evidence type="ECO:0000313" key="17">
    <source>
        <dbReference type="Proteomes" id="UP000287651"/>
    </source>
</evidence>
<comment type="pathway">
    <text evidence="2">Protein modification; protein ubiquitination.</text>
</comment>
<organism evidence="16 17">
    <name type="scientific">Ensete ventricosum</name>
    <name type="common">Abyssinian banana</name>
    <name type="synonym">Musa ensete</name>
    <dbReference type="NCBI Taxonomy" id="4639"/>
    <lineage>
        <taxon>Eukaryota</taxon>
        <taxon>Viridiplantae</taxon>
        <taxon>Streptophyta</taxon>
        <taxon>Embryophyta</taxon>
        <taxon>Tracheophyta</taxon>
        <taxon>Spermatophyta</taxon>
        <taxon>Magnoliopsida</taxon>
        <taxon>Liliopsida</taxon>
        <taxon>Zingiberales</taxon>
        <taxon>Musaceae</taxon>
        <taxon>Ensete</taxon>
    </lineage>
</organism>
<evidence type="ECO:0000256" key="14">
    <source>
        <dbReference type="SAM" id="Phobius"/>
    </source>
</evidence>
<evidence type="ECO:0000256" key="13">
    <source>
        <dbReference type="SAM" id="MobiDB-lite"/>
    </source>
</evidence>
<keyword evidence="9 14" id="KW-1133">Transmembrane helix</keyword>
<comment type="subcellular location">
    <subcellularLocation>
        <location evidence="1">Membrane</location>
        <topology evidence="1">Single-pass membrane protein</topology>
    </subcellularLocation>
</comment>
<keyword evidence="4 14" id="KW-0812">Transmembrane</keyword>
<keyword evidence="5" id="KW-0479">Metal-binding</keyword>
<dbReference type="InterPro" id="IPR001841">
    <property type="entry name" value="Znf_RING"/>
</dbReference>
<feature type="region of interest" description="Disordered" evidence="13">
    <location>
        <begin position="205"/>
        <end position="233"/>
    </location>
</feature>
<evidence type="ECO:0000256" key="12">
    <source>
        <dbReference type="PROSITE-ProRule" id="PRU00175"/>
    </source>
</evidence>
<sequence length="385" mass="40474">MDYGPSVPPPSPPLFLQPFPLAVEPDHLPSATSSSSSSSFSPSLLIIAAIVACVCVASVSIHVVLRLLFSSRRSSSVAAASLLVSSRPTSASVTSTADPSSDPVKSALIDSLPVFNLSSSLATLSKSSPDCAVCLRPFGPDEDLRLLPACRHAFHSGCVEPWIRKSPSCPLCRAPVTLPPPPLPSVASHTPCDDPPMSRGFDVEIGGASRPTPGDVLSRGNPSLPTPQSSSSLHQTYSIGLSLDHMMNEEEADVEAVVHRIPRRQDADSAASGPAPAGEEAAGPTGGGSRGWLMDYVDRLSSSSFRFSGRWSQLFDDEGGGWHSAELEGTARRETEEEEDGGGGLAALYSFQGIWFGFPRYDVYSDAVGAATNEVGIPSKWTAEI</sequence>
<dbReference type="SMART" id="SM00184">
    <property type="entry name" value="RING"/>
    <property type="match status" value="1"/>
</dbReference>
<name>A0A427ATQ2_ENSVE</name>
<accession>A0A427ATQ2</accession>
<keyword evidence="6 12" id="KW-0863">Zinc-finger</keyword>
<proteinExistence type="inferred from homology"/>
<dbReference type="GO" id="GO:0016567">
    <property type="term" value="P:protein ubiquitination"/>
    <property type="evidence" value="ECO:0007669"/>
    <property type="project" value="TreeGrafter"/>
</dbReference>
<evidence type="ECO:0000259" key="15">
    <source>
        <dbReference type="PROSITE" id="PS50089"/>
    </source>
</evidence>
<evidence type="ECO:0000256" key="2">
    <source>
        <dbReference type="ARBA" id="ARBA00004906"/>
    </source>
</evidence>
<evidence type="ECO:0000256" key="3">
    <source>
        <dbReference type="ARBA" id="ARBA00022679"/>
    </source>
</evidence>
<evidence type="ECO:0000256" key="8">
    <source>
        <dbReference type="ARBA" id="ARBA00022833"/>
    </source>
</evidence>
<evidence type="ECO:0000256" key="7">
    <source>
        <dbReference type="ARBA" id="ARBA00022786"/>
    </source>
</evidence>
<evidence type="ECO:0000256" key="11">
    <source>
        <dbReference type="ARBA" id="ARBA00024209"/>
    </source>
</evidence>
<gene>
    <name evidence="16" type="ORF">B296_00023480</name>
</gene>
<dbReference type="InterPro" id="IPR013083">
    <property type="entry name" value="Znf_RING/FYVE/PHD"/>
</dbReference>
<feature type="compositionally biased region" description="Low complexity" evidence="13">
    <location>
        <begin position="269"/>
        <end position="283"/>
    </location>
</feature>
<dbReference type="PANTHER" id="PTHR45768">
    <property type="entry name" value="E3 UBIQUITIN-PROTEIN LIGASE RNF13-LIKE"/>
    <property type="match status" value="1"/>
</dbReference>
<reference evidence="16 17" key="1">
    <citation type="journal article" date="2014" name="Agronomy (Basel)">
        <title>A Draft Genome Sequence for Ensete ventricosum, the Drought-Tolerant Tree Against Hunger.</title>
        <authorList>
            <person name="Harrison J."/>
            <person name="Moore K.A."/>
            <person name="Paszkiewicz K."/>
            <person name="Jones T."/>
            <person name="Grant M."/>
            <person name="Ambacheew D."/>
            <person name="Muzemil S."/>
            <person name="Studholme D.J."/>
        </authorList>
    </citation>
    <scope>NUCLEOTIDE SEQUENCE [LARGE SCALE GENOMIC DNA]</scope>
</reference>
<protein>
    <recommendedName>
        <fullName evidence="15">RING-type domain-containing protein</fullName>
    </recommendedName>
</protein>
<dbReference type="GO" id="GO:0008270">
    <property type="term" value="F:zinc ion binding"/>
    <property type="evidence" value="ECO:0007669"/>
    <property type="project" value="UniProtKB-KW"/>
</dbReference>
<evidence type="ECO:0000256" key="5">
    <source>
        <dbReference type="ARBA" id="ARBA00022723"/>
    </source>
</evidence>
<dbReference type="PANTHER" id="PTHR45768:SF16">
    <property type="entry name" value="E3 UBIQUITIN-PROTEIN LIGASE ATL4"/>
    <property type="match status" value="1"/>
</dbReference>
<dbReference type="Gene3D" id="3.30.40.10">
    <property type="entry name" value="Zinc/RING finger domain, C3HC4 (zinc finger)"/>
    <property type="match status" value="1"/>
</dbReference>
<dbReference type="CDD" id="cd16454">
    <property type="entry name" value="RING-H2_PA-TM-RING"/>
    <property type="match status" value="1"/>
</dbReference>
<dbReference type="Pfam" id="PF13639">
    <property type="entry name" value="zf-RING_2"/>
    <property type="match status" value="1"/>
</dbReference>
<evidence type="ECO:0000313" key="16">
    <source>
        <dbReference type="EMBL" id="RRT79649.1"/>
    </source>
</evidence>
<dbReference type="Proteomes" id="UP000287651">
    <property type="component" value="Unassembled WGS sequence"/>
</dbReference>
<dbReference type="PROSITE" id="PS50089">
    <property type="entry name" value="ZF_RING_2"/>
    <property type="match status" value="1"/>
</dbReference>
<evidence type="ECO:0000256" key="4">
    <source>
        <dbReference type="ARBA" id="ARBA00022692"/>
    </source>
</evidence>
<dbReference type="GO" id="GO:0016740">
    <property type="term" value="F:transferase activity"/>
    <property type="evidence" value="ECO:0007669"/>
    <property type="project" value="UniProtKB-KW"/>
</dbReference>
<evidence type="ECO:0000256" key="6">
    <source>
        <dbReference type="ARBA" id="ARBA00022771"/>
    </source>
</evidence>
<dbReference type="AlphaFoldDB" id="A0A427ATQ2"/>
<evidence type="ECO:0000256" key="10">
    <source>
        <dbReference type="ARBA" id="ARBA00023136"/>
    </source>
</evidence>
<dbReference type="EMBL" id="AMZH03001346">
    <property type="protein sequence ID" value="RRT79649.1"/>
    <property type="molecule type" value="Genomic_DNA"/>
</dbReference>
<evidence type="ECO:0000256" key="9">
    <source>
        <dbReference type="ARBA" id="ARBA00022989"/>
    </source>
</evidence>
<evidence type="ECO:0000256" key="1">
    <source>
        <dbReference type="ARBA" id="ARBA00004167"/>
    </source>
</evidence>
<feature type="transmembrane region" description="Helical" evidence="14">
    <location>
        <begin position="44"/>
        <end position="65"/>
    </location>
</feature>
<keyword evidence="8" id="KW-0862">Zinc</keyword>
<keyword evidence="7" id="KW-0833">Ubl conjugation pathway</keyword>
<keyword evidence="10 14" id="KW-0472">Membrane</keyword>
<keyword evidence="3" id="KW-0808">Transferase</keyword>
<dbReference type="GO" id="GO:0016020">
    <property type="term" value="C:membrane"/>
    <property type="evidence" value="ECO:0007669"/>
    <property type="project" value="UniProtKB-SubCell"/>
</dbReference>